<dbReference type="GO" id="GO:0008483">
    <property type="term" value="F:transaminase activity"/>
    <property type="evidence" value="ECO:0007669"/>
    <property type="project" value="UniProtKB-KW"/>
</dbReference>
<organism evidence="1 2">
    <name type="scientific">Homoserinibacter gongjuensis</name>
    <dbReference type="NCBI Taxonomy" id="1162968"/>
    <lineage>
        <taxon>Bacteria</taxon>
        <taxon>Bacillati</taxon>
        <taxon>Actinomycetota</taxon>
        <taxon>Actinomycetes</taxon>
        <taxon>Micrococcales</taxon>
        <taxon>Microbacteriaceae</taxon>
        <taxon>Homoserinibacter</taxon>
    </lineage>
</organism>
<keyword evidence="1" id="KW-0808">Transferase</keyword>
<dbReference type="Proteomes" id="UP001157069">
    <property type="component" value="Unassembled WGS sequence"/>
</dbReference>
<dbReference type="InterPro" id="IPR015424">
    <property type="entry name" value="PyrdxlP-dep_Trfase"/>
</dbReference>
<dbReference type="Gene3D" id="3.40.640.10">
    <property type="entry name" value="Type I PLP-dependent aspartate aminotransferase-like (Major domain)"/>
    <property type="match status" value="1"/>
</dbReference>
<comment type="caution">
    <text evidence="1">The sequence shown here is derived from an EMBL/GenBank/DDBJ whole genome shotgun (WGS) entry which is preliminary data.</text>
</comment>
<dbReference type="PANTHER" id="PTHR43799">
    <property type="entry name" value="AMINOTRANSFERASE, PUTATIVE-RELATED"/>
    <property type="match status" value="1"/>
</dbReference>
<dbReference type="RefSeq" id="WP_284301442.1">
    <property type="nucleotide sequence ID" value="NZ_BSVA01000001.1"/>
</dbReference>
<name>A0ABQ6JZP0_9MICO</name>
<dbReference type="InterPro" id="IPR015422">
    <property type="entry name" value="PyrdxlP-dep_Trfase_small"/>
</dbReference>
<dbReference type="Gene3D" id="3.90.1150.10">
    <property type="entry name" value="Aspartate Aminotransferase, domain 1"/>
    <property type="match status" value="1"/>
</dbReference>
<dbReference type="InterPro" id="IPR024551">
    <property type="entry name" value="AspAT_Ic"/>
</dbReference>
<evidence type="ECO:0000313" key="1">
    <source>
        <dbReference type="EMBL" id="GMA92664.1"/>
    </source>
</evidence>
<dbReference type="InterPro" id="IPR015421">
    <property type="entry name" value="PyrdxlP-dep_Trfase_major"/>
</dbReference>
<evidence type="ECO:0000313" key="2">
    <source>
        <dbReference type="Proteomes" id="UP001157069"/>
    </source>
</evidence>
<dbReference type="Pfam" id="PF12897">
    <property type="entry name" value="Asp_aminotransf"/>
    <property type="match status" value="1"/>
</dbReference>
<sequence length="412" mass="44196">MTSRLESLREEYQALRAQDLSLDLTRGKPSAAQLDLSNALLDIDLGADYRDASGTDLRNYGGTDGVVELREIFAELLGIPVAQLLAAGNASLQLMHDTIVFALLHGLPGGEPWFGQDVAFLCPAPGYDRHFALTQALGIRMIAVPYLADGSLDLAAIEKHLADPAVRGMWLVPMYANPTGSTVDEATARALVAMPAAARDFRIFWDNAYAVHHLSDDEPAPLDILGFAEEAGNPDRVFVFASTSKITQAGSGVSFFGSSPANVAWHKKHTSVQTIGPDKLSHLRHARFFGDAEGVRAHMRKHRELVAPKFAIVDRILTERLSGHATWTKPSGGYFVTLVAPARTASRAVELAKSIGVAITPAGAAFPYGDDPHDSVIRIAPTMPTEAELEAAIEALCVCVLLAEAELEASGR</sequence>
<proteinExistence type="predicted"/>
<dbReference type="CDD" id="cd00609">
    <property type="entry name" value="AAT_like"/>
    <property type="match status" value="1"/>
</dbReference>
<reference evidence="2" key="1">
    <citation type="journal article" date="2019" name="Int. J. Syst. Evol. Microbiol.">
        <title>The Global Catalogue of Microorganisms (GCM) 10K type strain sequencing project: providing services to taxonomists for standard genome sequencing and annotation.</title>
        <authorList>
            <consortium name="The Broad Institute Genomics Platform"/>
            <consortium name="The Broad Institute Genome Sequencing Center for Infectious Disease"/>
            <person name="Wu L."/>
            <person name="Ma J."/>
        </authorList>
    </citation>
    <scope>NUCLEOTIDE SEQUENCE [LARGE SCALE GENOMIC DNA]</scope>
    <source>
        <strain evidence="2">NBRC 108755</strain>
    </source>
</reference>
<accession>A0ABQ6JZP0</accession>
<protein>
    <submittedName>
        <fullName evidence="1">Aminotransferase</fullName>
    </submittedName>
</protein>
<dbReference type="EMBL" id="BSVA01000001">
    <property type="protein sequence ID" value="GMA92664.1"/>
    <property type="molecule type" value="Genomic_DNA"/>
</dbReference>
<gene>
    <name evidence="1" type="ORF">GCM10025869_31930</name>
</gene>
<dbReference type="PANTHER" id="PTHR43799:SF1">
    <property type="entry name" value="ASPARTATE AMINOTRANSFERASE"/>
    <property type="match status" value="1"/>
</dbReference>
<keyword evidence="2" id="KW-1185">Reference proteome</keyword>
<keyword evidence="1" id="KW-0032">Aminotransferase</keyword>
<dbReference type="SUPFAM" id="SSF53383">
    <property type="entry name" value="PLP-dependent transferases"/>
    <property type="match status" value="1"/>
</dbReference>